<dbReference type="InterPro" id="IPR050922">
    <property type="entry name" value="LytR/CpsA/Psr_CW_biosynth"/>
</dbReference>
<keyword evidence="6" id="KW-1185">Reference proteome</keyword>
<dbReference type="PANTHER" id="PTHR33392">
    <property type="entry name" value="POLYISOPRENYL-TEICHOIC ACID--PEPTIDOGLYCAN TEICHOIC ACID TRANSFERASE TAGU"/>
    <property type="match status" value="1"/>
</dbReference>
<evidence type="ECO:0000259" key="3">
    <source>
        <dbReference type="Pfam" id="PF03816"/>
    </source>
</evidence>
<evidence type="ECO:0000313" key="5">
    <source>
        <dbReference type="EMBL" id="NIZ69777.1"/>
    </source>
</evidence>
<dbReference type="Proteomes" id="UP000778951">
    <property type="component" value="Unassembled WGS sequence"/>
</dbReference>
<dbReference type="Pfam" id="PF13399">
    <property type="entry name" value="LytR_C"/>
    <property type="match status" value="1"/>
</dbReference>
<gene>
    <name evidence="5" type="ORF">HCT48_06075</name>
</gene>
<keyword evidence="2" id="KW-0472">Membrane</keyword>
<organism evidence="5 6">
    <name type="scientific">Entomospira culicis</name>
    <dbReference type="NCBI Taxonomy" id="2719989"/>
    <lineage>
        <taxon>Bacteria</taxon>
        <taxon>Pseudomonadati</taxon>
        <taxon>Spirochaetota</taxon>
        <taxon>Spirochaetia</taxon>
        <taxon>Spirochaetales</taxon>
        <taxon>Spirochaetaceae</taxon>
        <taxon>Entomospira</taxon>
    </lineage>
</organism>
<dbReference type="Gene3D" id="3.30.70.2390">
    <property type="match status" value="1"/>
</dbReference>
<feature type="domain" description="Cell envelope-related transcriptional attenuator" evidence="3">
    <location>
        <begin position="108"/>
        <end position="206"/>
    </location>
</feature>
<accession>A0A968GGB3</accession>
<sequence length="404" mass="45863">MKLSLEALKDRSLFLLYLILAIVLGASIYLYFQTKSNAVAQTLRRKDGMATLLVVHEEGKPLFTLMYLYNNQTHRGAVFDIPANYAIISSDRSRFVPISTYFNPKNPQEYAQRVRNILAIADTPFYISMDLDEFSFLVDLLGGVEAFIATNYQAEYHQRAVMLPAGSLILDGAKATEYLIMAQNTSAQSRREELTRRFAGAFVRQMALNSSAIANPLVIDQLINKSTTNMDREALLEFWQAMHRLDKENLIVQKVTGTIRTIDNQQFLFPHYDGRLIREMVTQTQATLANPQEVIIQAWPRRIEIQNGTKNNGLAQRTAQIYESLGYNVVRTSNAETNDVDYTIVIDFSGNLEAAQRVGEVIRTNRIYSFSIPVGSDLDIMENVDIRIVLGRDFDGRYTQELIS</sequence>
<feature type="domain" description="LytR/CpsA/Psr regulator C-terminal" evidence="4">
    <location>
        <begin position="302"/>
        <end position="394"/>
    </location>
</feature>
<dbReference type="Pfam" id="PF03816">
    <property type="entry name" value="LytR_cpsA_psr"/>
    <property type="match status" value="1"/>
</dbReference>
<proteinExistence type="inferred from homology"/>
<name>A0A968GGB3_9SPIO</name>
<dbReference type="EMBL" id="JAATLM010000001">
    <property type="protein sequence ID" value="NIZ69777.1"/>
    <property type="molecule type" value="Genomic_DNA"/>
</dbReference>
<dbReference type="AlphaFoldDB" id="A0A968GGB3"/>
<protein>
    <submittedName>
        <fullName evidence="5">LCP family protein</fullName>
    </submittedName>
</protein>
<evidence type="ECO:0000259" key="4">
    <source>
        <dbReference type="Pfam" id="PF13399"/>
    </source>
</evidence>
<dbReference type="Gene3D" id="3.40.630.190">
    <property type="entry name" value="LCP protein"/>
    <property type="match status" value="1"/>
</dbReference>
<reference evidence="5" key="1">
    <citation type="submission" date="2020-03" db="EMBL/GenBank/DDBJ databases">
        <title>Spirochaetal bacteria isolated from arthropods constitute a novel genus Entomospira genus novum within the order Spirochaetales.</title>
        <authorList>
            <person name="Grana-Miraglia L."/>
            <person name="Sikutova S."/>
            <person name="Fingerle V."/>
            <person name="Sing A."/>
            <person name="Castillo-Ramirez S."/>
            <person name="Margos G."/>
            <person name="Rudolf I."/>
        </authorList>
    </citation>
    <scope>NUCLEOTIDE SEQUENCE</scope>
    <source>
        <strain evidence="5">BR149</strain>
    </source>
</reference>
<evidence type="ECO:0000256" key="2">
    <source>
        <dbReference type="SAM" id="Phobius"/>
    </source>
</evidence>
<dbReference type="InterPro" id="IPR027381">
    <property type="entry name" value="LytR/CpsA/Psr_C"/>
</dbReference>
<evidence type="ECO:0000256" key="1">
    <source>
        <dbReference type="ARBA" id="ARBA00006068"/>
    </source>
</evidence>
<keyword evidence="2" id="KW-0812">Transmembrane</keyword>
<comment type="similarity">
    <text evidence="1">Belongs to the LytR/CpsA/Psr (LCP) family.</text>
</comment>
<comment type="caution">
    <text evidence="5">The sequence shown here is derived from an EMBL/GenBank/DDBJ whole genome shotgun (WGS) entry which is preliminary data.</text>
</comment>
<feature type="transmembrane region" description="Helical" evidence="2">
    <location>
        <begin position="12"/>
        <end position="32"/>
    </location>
</feature>
<keyword evidence="2" id="KW-1133">Transmembrane helix</keyword>
<evidence type="ECO:0000313" key="6">
    <source>
        <dbReference type="Proteomes" id="UP000778951"/>
    </source>
</evidence>
<dbReference type="InterPro" id="IPR004474">
    <property type="entry name" value="LytR_CpsA_psr"/>
</dbReference>
<dbReference type="RefSeq" id="WP_167695858.1">
    <property type="nucleotide sequence ID" value="NZ_CP118181.1"/>
</dbReference>
<dbReference type="PANTHER" id="PTHR33392:SF6">
    <property type="entry name" value="POLYISOPRENYL-TEICHOIC ACID--PEPTIDOGLYCAN TEICHOIC ACID TRANSFERASE TAGU"/>
    <property type="match status" value="1"/>
</dbReference>